<feature type="chain" id="PRO_5040251382" description="Mid2 domain-containing protein" evidence="7">
    <location>
        <begin position="21"/>
        <end position="263"/>
    </location>
</feature>
<feature type="region of interest" description="Disordered" evidence="5">
    <location>
        <begin position="158"/>
        <end position="179"/>
    </location>
</feature>
<keyword evidence="2 6" id="KW-0812">Transmembrane</keyword>
<feature type="signal peptide" evidence="7">
    <location>
        <begin position="1"/>
        <end position="20"/>
    </location>
</feature>
<dbReference type="GO" id="GO:0071944">
    <property type="term" value="C:cell periphery"/>
    <property type="evidence" value="ECO:0007669"/>
    <property type="project" value="UniProtKB-ARBA"/>
</dbReference>
<feature type="region of interest" description="Disordered" evidence="5">
    <location>
        <begin position="219"/>
        <end position="263"/>
    </location>
</feature>
<dbReference type="AlphaFoldDB" id="A0A9P7H604"/>
<reference evidence="8" key="1">
    <citation type="submission" date="2021-04" db="EMBL/GenBank/DDBJ databases">
        <title>Draft genome of Fusarium avenaceum strain F156N33, isolated from an atmospheric sample in Virginia.</title>
        <authorList>
            <person name="Yang S."/>
            <person name="Vinatzer B.A."/>
            <person name="Coleman J."/>
        </authorList>
    </citation>
    <scope>NUCLEOTIDE SEQUENCE</scope>
    <source>
        <strain evidence="8">F156N33</strain>
    </source>
</reference>
<evidence type="ECO:0000256" key="1">
    <source>
        <dbReference type="ARBA" id="ARBA00004167"/>
    </source>
</evidence>
<evidence type="ECO:0000256" key="7">
    <source>
        <dbReference type="SAM" id="SignalP"/>
    </source>
</evidence>
<keyword evidence="3 6" id="KW-1133">Transmembrane helix</keyword>
<evidence type="ECO:0000256" key="2">
    <source>
        <dbReference type="ARBA" id="ARBA00022692"/>
    </source>
</evidence>
<evidence type="ECO:0000256" key="5">
    <source>
        <dbReference type="SAM" id="MobiDB-lite"/>
    </source>
</evidence>
<dbReference type="PROSITE" id="PS51257">
    <property type="entry name" value="PROKAR_LIPOPROTEIN"/>
    <property type="match status" value="1"/>
</dbReference>
<keyword evidence="7" id="KW-0732">Signal</keyword>
<evidence type="ECO:0000256" key="6">
    <source>
        <dbReference type="SAM" id="Phobius"/>
    </source>
</evidence>
<evidence type="ECO:0000256" key="3">
    <source>
        <dbReference type="ARBA" id="ARBA00022989"/>
    </source>
</evidence>
<comment type="caution">
    <text evidence="8">The sequence shown here is derived from an EMBL/GenBank/DDBJ whole genome shotgun (WGS) entry which is preliminary data.</text>
</comment>
<evidence type="ECO:0000313" key="8">
    <source>
        <dbReference type="EMBL" id="KAG5662000.1"/>
    </source>
</evidence>
<keyword evidence="9" id="KW-1185">Reference proteome</keyword>
<sequence>MSFLVKLGLILSLFTSWTSCFTKFLRPPERDPDQEADEDMTKNNQYDDGDIIPIFFETNIKTVDLHILQIMNDGGEREGILKSNAEPDSVSWKAQYDLSNVTENEEDCTYWFRIVDPRYGATLADSQYFNVSAPKPEETKTIPASTILITLTAEATTSTTDASSSKEAGFTSETSSKSGLSKGEIAGVAVGATVGGLLILGVIGWLIWKRQMRRKNDAAPAELPGSYNQDQPYSQRPKSELPAEPVVFPSASPRGPPEVYEAP</sequence>
<feature type="transmembrane region" description="Helical" evidence="6">
    <location>
        <begin position="185"/>
        <end position="208"/>
    </location>
</feature>
<dbReference type="EMBL" id="JAGPUO010000006">
    <property type="protein sequence ID" value="KAG5662000.1"/>
    <property type="molecule type" value="Genomic_DNA"/>
</dbReference>
<accession>A0A9P7H604</accession>
<organism evidence="8 9">
    <name type="scientific">Fusarium avenaceum</name>
    <dbReference type="NCBI Taxonomy" id="40199"/>
    <lineage>
        <taxon>Eukaryota</taxon>
        <taxon>Fungi</taxon>
        <taxon>Dikarya</taxon>
        <taxon>Ascomycota</taxon>
        <taxon>Pezizomycotina</taxon>
        <taxon>Sordariomycetes</taxon>
        <taxon>Hypocreomycetidae</taxon>
        <taxon>Hypocreales</taxon>
        <taxon>Nectriaceae</taxon>
        <taxon>Fusarium</taxon>
        <taxon>Fusarium tricinctum species complex</taxon>
    </lineage>
</organism>
<dbReference type="InterPro" id="IPR051694">
    <property type="entry name" value="Immunoregulatory_rcpt-like"/>
</dbReference>
<feature type="compositionally biased region" description="Low complexity" evidence="5">
    <location>
        <begin position="158"/>
        <end position="168"/>
    </location>
</feature>
<gene>
    <name evidence="8" type="ORF">KAF25_004239</name>
</gene>
<comment type="subcellular location">
    <subcellularLocation>
        <location evidence="1">Membrane</location>
        <topology evidence="1">Single-pass membrane protein</topology>
    </subcellularLocation>
</comment>
<feature type="compositionally biased region" description="Polar residues" evidence="5">
    <location>
        <begin position="226"/>
        <end position="236"/>
    </location>
</feature>
<dbReference type="GO" id="GO:0016020">
    <property type="term" value="C:membrane"/>
    <property type="evidence" value="ECO:0007669"/>
    <property type="project" value="UniProtKB-SubCell"/>
</dbReference>
<evidence type="ECO:0000256" key="4">
    <source>
        <dbReference type="ARBA" id="ARBA00023136"/>
    </source>
</evidence>
<protein>
    <recommendedName>
        <fullName evidence="10">Mid2 domain-containing protein</fullName>
    </recommendedName>
</protein>
<dbReference type="PANTHER" id="PTHR15549">
    <property type="entry name" value="PAIRED IMMUNOGLOBULIN-LIKE TYPE 2 RECEPTOR"/>
    <property type="match status" value="1"/>
</dbReference>
<name>A0A9P7H604_9HYPO</name>
<evidence type="ECO:0000313" key="9">
    <source>
        <dbReference type="Proteomes" id="UP000782241"/>
    </source>
</evidence>
<keyword evidence="4 6" id="KW-0472">Membrane</keyword>
<evidence type="ECO:0008006" key="10">
    <source>
        <dbReference type="Google" id="ProtNLM"/>
    </source>
</evidence>
<dbReference type="Proteomes" id="UP000782241">
    <property type="component" value="Unassembled WGS sequence"/>
</dbReference>
<proteinExistence type="predicted"/>